<dbReference type="PANTHER" id="PTHR44086:SF10">
    <property type="entry name" value="THIOSULFATE SULFURTRANSFERASE_RHODANESE-LIKE DOMAIN-CONTAINING PROTEIN 3"/>
    <property type="match status" value="1"/>
</dbReference>
<dbReference type="PANTHER" id="PTHR44086">
    <property type="entry name" value="THIOSULFATE SULFURTRANSFERASE RDL2, MITOCHONDRIAL-RELATED"/>
    <property type="match status" value="1"/>
</dbReference>
<reference evidence="2" key="2">
    <citation type="journal article" date="2018" name="Biosci. Biotechnol. Biochem.">
        <title>Polysaccharide hydrolase of the hadal zone amphipods Hirondellea gigas.</title>
        <authorList>
            <person name="Kobayashi H."/>
            <person name="Nagahama T."/>
            <person name="Arai W."/>
            <person name="Sasagawa Y."/>
            <person name="Umeda M."/>
            <person name="Hayashi T."/>
            <person name="Nikaido I."/>
            <person name="Watanabe H."/>
            <person name="Oguri K."/>
            <person name="Kitazato H."/>
            <person name="Fujioka K."/>
            <person name="Kido Y."/>
            <person name="Takami H."/>
        </authorList>
    </citation>
    <scope>NUCLEOTIDE SEQUENCE</scope>
    <source>
        <tissue evidence="2">Whole body</tissue>
    </source>
</reference>
<evidence type="ECO:0000313" key="3">
    <source>
        <dbReference type="EMBL" id="LAC21137.1"/>
    </source>
</evidence>
<dbReference type="EMBL" id="IACT01001815">
    <property type="protein sequence ID" value="LAC21137.1"/>
    <property type="molecule type" value="mRNA"/>
</dbReference>
<evidence type="ECO:0000313" key="2">
    <source>
        <dbReference type="EMBL" id="LAB65837.1"/>
    </source>
</evidence>
<dbReference type="EMBL" id="IACF01000020">
    <property type="protein sequence ID" value="LAB65837.1"/>
    <property type="molecule type" value="mRNA"/>
</dbReference>
<dbReference type="InterPro" id="IPR001763">
    <property type="entry name" value="Rhodanese-like_dom"/>
</dbReference>
<dbReference type="Pfam" id="PF00581">
    <property type="entry name" value="Rhodanese"/>
    <property type="match status" value="1"/>
</dbReference>
<protein>
    <submittedName>
        <fullName evidence="2 3">Thiosulfate sulfurtransferase/rhodanese-like domain-containing protein 3</fullName>
    </submittedName>
</protein>
<sequence>MLRSFASQVPRVSSVAASSTTAAGNQCLRNLSTANQKYAQCQQQQQRPLNRRLEVDLHELTMMQCLEDLTLIDVRQPAELQFQEQIPGSVHIPLGNLRDAFQLSEADWQQKFNTAKPNKINKGIIFYARGPIASSAAVEIAHKLGYKKSRHYVGGWEDYCIQNNIPFLKVNGDSTAPGLSSEDDDSTIKQHYNYHYYNPDLHYL</sequence>
<dbReference type="SMART" id="SM00450">
    <property type="entry name" value="RHOD"/>
    <property type="match status" value="1"/>
</dbReference>
<proteinExistence type="evidence at transcript level"/>
<reference evidence="3" key="1">
    <citation type="submission" date="2017-11" db="EMBL/GenBank/DDBJ databases">
        <title>The sensing device of the deep-sea amphipod.</title>
        <authorList>
            <person name="Kobayashi H."/>
            <person name="Nagahama T."/>
            <person name="Arai W."/>
            <person name="Sasagawa Y."/>
            <person name="Umeda M."/>
            <person name="Hayashi T."/>
            <person name="Nikaido I."/>
            <person name="Watanabe H."/>
            <person name="Oguri K."/>
            <person name="Kitazato H."/>
            <person name="Fujioka K."/>
            <person name="Kido Y."/>
            <person name="Takami H."/>
        </authorList>
    </citation>
    <scope>NUCLEOTIDE SEQUENCE</scope>
    <source>
        <tissue evidence="3">Whole body</tissue>
    </source>
</reference>
<dbReference type="GO" id="GO:0016740">
    <property type="term" value="F:transferase activity"/>
    <property type="evidence" value="ECO:0007669"/>
    <property type="project" value="UniProtKB-KW"/>
</dbReference>
<organism evidence="2">
    <name type="scientific">Hirondellea gigas</name>
    <dbReference type="NCBI Taxonomy" id="1518452"/>
    <lineage>
        <taxon>Eukaryota</taxon>
        <taxon>Metazoa</taxon>
        <taxon>Ecdysozoa</taxon>
        <taxon>Arthropoda</taxon>
        <taxon>Crustacea</taxon>
        <taxon>Multicrustacea</taxon>
        <taxon>Malacostraca</taxon>
        <taxon>Eumalacostraca</taxon>
        <taxon>Peracarida</taxon>
        <taxon>Amphipoda</taxon>
        <taxon>Amphilochidea</taxon>
        <taxon>Lysianassida</taxon>
        <taxon>Lysianassidira</taxon>
        <taxon>Lysianassoidea</taxon>
        <taxon>Lysianassidae</taxon>
        <taxon>Hirondellea</taxon>
    </lineage>
</organism>
<dbReference type="AlphaFoldDB" id="A0A2P2HVJ2"/>
<dbReference type="InterPro" id="IPR036873">
    <property type="entry name" value="Rhodanese-like_dom_sf"/>
</dbReference>
<dbReference type="Gene3D" id="3.40.250.10">
    <property type="entry name" value="Rhodanese-like domain"/>
    <property type="match status" value="1"/>
</dbReference>
<keyword evidence="2" id="KW-0808">Transferase</keyword>
<dbReference type="PROSITE" id="PS50206">
    <property type="entry name" value="RHODANESE_3"/>
    <property type="match status" value="1"/>
</dbReference>
<dbReference type="SUPFAM" id="SSF52821">
    <property type="entry name" value="Rhodanese/Cell cycle control phosphatase"/>
    <property type="match status" value="1"/>
</dbReference>
<name>A0A2P2HVJ2_9CRUS</name>
<evidence type="ECO:0000259" key="1">
    <source>
        <dbReference type="PROSITE" id="PS50206"/>
    </source>
</evidence>
<feature type="domain" description="Rhodanese" evidence="1">
    <location>
        <begin position="65"/>
        <end position="161"/>
    </location>
</feature>
<accession>A0A2P2HVJ2</accession>